<dbReference type="PANTHER" id="PTHR10291">
    <property type="entry name" value="DEHYDRODOLICHYL DIPHOSPHATE SYNTHASE FAMILY MEMBER"/>
    <property type="match status" value="1"/>
</dbReference>
<dbReference type="GO" id="GO:0045547">
    <property type="term" value="F:ditrans,polycis-polyprenyl diphosphate synthase [(2E,6E)-farnesyl diphosphate specific] activity"/>
    <property type="evidence" value="ECO:0007669"/>
    <property type="project" value="TreeGrafter"/>
</dbReference>
<keyword evidence="4" id="KW-1185">Reference proteome</keyword>
<dbReference type="SUPFAM" id="SSF64005">
    <property type="entry name" value="Undecaprenyl diphosphate synthase"/>
    <property type="match status" value="1"/>
</dbReference>
<comment type="similarity">
    <text evidence="2">Belongs to the UPP synthase family.</text>
</comment>
<dbReference type="InterPro" id="IPR001441">
    <property type="entry name" value="UPP_synth-like"/>
</dbReference>
<dbReference type="Gene3D" id="3.40.1180.10">
    <property type="entry name" value="Decaprenyl diphosphate synthase-like"/>
    <property type="match status" value="1"/>
</dbReference>
<dbReference type="PANTHER" id="PTHR10291:SF0">
    <property type="entry name" value="DEHYDRODOLICHYL DIPHOSPHATE SYNTHASE 2"/>
    <property type="match status" value="1"/>
</dbReference>
<name>A0AAV0YJV0_VICFA</name>
<evidence type="ECO:0000313" key="4">
    <source>
        <dbReference type="Proteomes" id="UP001157006"/>
    </source>
</evidence>
<sequence length="282" mass="31990">MLSSSLPIALTNTVISHPPKTTTTNHASSSHYHYSRFQSHLFPSQPLTVNKPRTMAAVPSIPNIPAHENEPEAELIPEMMPKHVAVIMDGNRRWAKMRGLPTSEGHVACMKSLKRVVKLCLTSGIKVLTAFAFSTENWVRSKEEVEFLFNVFERILSSEAEAITREGIKLSVIGDMSKLPKSLQRMITIVKESTKNNSRFQLIMAINYGGKFDIVEACKSIAKKVQNDTIDLEDINESIIEKELETEFSNPDLLIRTDFGKDEFEEALTSFQQRQRRYGRRH</sequence>
<protein>
    <recommendedName>
        <fullName evidence="2">Alkyl transferase</fullName>
        <ecNumber evidence="2">2.5.1.-</ecNumber>
    </recommendedName>
</protein>
<organism evidence="3 4">
    <name type="scientific">Vicia faba</name>
    <name type="common">Broad bean</name>
    <name type="synonym">Faba vulgaris</name>
    <dbReference type="NCBI Taxonomy" id="3906"/>
    <lineage>
        <taxon>Eukaryota</taxon>
        <taxon>Viridiplantae</taxon>
        <taxon>Streptophyta</taxon>
        <taxon>Embryophyta</taxon>
        <taxon>Tracheophyta</taxon>
        <taxon>Spermatophyta</taxon>
        <taxon>Magnoliopsida</taxon>
        <taxon>eudicotyledons</taxon>
        <taxon>Gunneridae</taxon>
        <taxon>Pentapetalae</taxon>
        <taxon>rosids</taxon>
        <taxon>fabids</taxon>
        <taxon>Fabales</taxon>
        <taxon>Fabaceae</taxon>
        <taxon>Papilionoideae</taxon>
        <taxon>50 kb inversion clade</taxon>
        <taxon>NPAAA clade</taxon>
        <taxon>Hologalegina</taxon>
        <taxon>IRL clade</taxon>
        <taxon>Fabeae</taxon>
        <taxon>Vicia</taxon>
    </lineage>
</organism>
<dbReference type="EC" id="2.5.1.-" evidence="2"/>
<dbReference type="CDD" id="cd00475">
    <property type="entry name" value="Cis_IPPS"/>
    <property type="match status" value="1"/>
</dbReference>
<dbReference type="InterPro" id="IPR036424">
    <property type="entry name" value="UPP_synth-like_sf"/>
</dbReference>
<evidence type="ECO:0000256" key="2">
    <source>
        <dbReference type="RuleBase" id="RU363018"/>
    </source>
</evidence>
<reference evidence="3 4" key="1">
    <citation type="submission" date="2023-01" db="EMBL/GenBank/DDBJ databases">
        <authorList>
            <person name="Kreplak J."/>
        </authorList>
    </citation>
    <scope>NUCLEOTIDE SEQUENCE [LARGE SCALE GENOMIC DNA]</scope>
</reference>
<gene>
    <name evidence="3" type="ORF">VFH_I218800</name>
</gene>
<proteinExistence type="inferred from homology"/>
<accession>A0AAV0YJV0</accession>
<dbReference type="GO" id="GO:0009570">
    <property type="term" value="C:chloroplast stroma"/>
    <property type="evidence" value="ECO:0007669"/>
    <property type="project" value="TreeGrafter"/>
</dbReference>
<dbReference type="EMBL" id="OX451736">
    <property type="protein sequence ID" value="CAI8585682.1"/>
    <property type="molecule type" value="Genomic_DNA"/>
</dbReference>
<dbReference type="Pfam" id="PF01255">
    <property type="entry name" value="Prenyltransf"/>
    <property type="match status" value="1"/>
</dbReference>
<evidence type="ECO:0000256" key="1">
    <source>
        <dbReference type="ARBA" id="ARBA00022679"/>
    </source>
</evidence>
<dbReference type="GO" id="GO:0009409">
    <property type="term" value="P:response to cold"/>
    <property type="evidence" value="ECO:0007669"/>
    <property type="project" value="TreeGrafter"/>
</dbReference>
<dbReference type="GO" id="GO:0009668">
    <property type="term" value="P:plastid membrane organization"/>
    <property type="evidence" value="ECO:0007669"/>
    <property type="project" value="TreeGrafter"/>
</dbReference>
<dbReference type="AlphaFoldDB" id="A0AAV0YJV0"/>
<dbReference type="GO" id="GO:0016094">
    <property type="term" value="P:polyprenol biosynthetic process"/>
    <property type="evidence" value="ECO:0007669"/>
    <property type="project" value="TreeGrafter"/>
</dbReference>
<keyword evidence="1 2" id="KW-0808">Transferase</keyword>
<dbReference type="Proteomes" id="UP001157006">
    <property type="component" value="Chromosome 1L"/>
</dbReference>
<evidence type="ECO:0000313" key="3">
    <source>
        <dbReference type="EMBL" id="CAI8585682.1"/>
    </source>
</evidence>
<dbReference type="NCBIfam" id="TIGR00055">
    <property type="entry name" value="uppS"/>
    <property type="match status" value="1"/>
</dbReference>